<evidence type="ECO:0000313" key="2">
    <source>
        <dbReference type="Proteomes" id="UP000321317"/>
    </source>
</evidence>
<keyword evidence="2" id="KW-1185">Reference proteome</keyword>
<accession>A0ABY3L012</accession>
<proteinExistence type="predicted"/>
<name>A0ABY3L012_9BACT</name>
<sequence>MLIGDMIMLRVKINDMLGLNGSEKPQRIDFICADFYILHKLLKNKDEIFNSFKKSLFEELIENFLQSYAQIPMSKFISIRLGLSAKKWI</sequence>
<comment type="caution">
    <text evidence="1">The sequence shown here is derived from an EMBL/GenBank/DDBJ whole genome shotgun (WGS) entry which is preliminary data.</text>
</comment>
<dbReference type="RefSeq" id="WP_131936685.1">
    <property type="nucleotide sequence ID" value="NZ_CAUWMG010000071.1"/>
</dbReference>
<organism evidence="1 2">
    <name type="scientific">Campylobacter helveticus</name>
    <dbReference type="NCBI Taxonomy" id="28898"/>
    <lineage>
        <taxon>Bacteria</taxon>
        <taxon>Pseudomonadati</taxon>
        <taxon>Campylobacterota</taxon>
        <taxon>Epsilonproteobacteria</taxon>
        <taxon>Campylobacterales</taxon>
        <taxon>Campylobacteraceae</taxon>
        <taxon>Campylobacter</taxon>
    </lineage>
</organism>
<reference evidence="1 2" key="1">
    <citation type="submission" date="2019-08" db="EMBL/GenBank/DDBJ databases">
        <title>Rapid identification of Enteric Bacteria from Whole Genome Sequences (WGS) using Average Nucleotide Identity (ANI).</title>
        <authorList>
            <person name="Lane C."/>
        </authorList>
    </citation>
    <scope>NUCLEOTIDE SEQUENCE [LARGE SCALE GENOMIC DNA]</scope>
    <source>
        <strain evidence="1 2">D4984</strain>
    </source>
</reference>
<gene>
    <name evidence="1" type="ORF">FVD16_08355</name>
</gene>
<dbReference type="Proteomes" id="UP000321317">
    <property type="component" value="Unassembled WGS sequence"/>
</dbReference>
<protein>
    <submittedName>
        <fullName evidence="1">Uncharacterized protein</fullName>
    </submittedName>
</protein>
<evidence type="ECO:0000313" key="1">
    <source>
        <dbReference type="EMBL" id="TXK56165.1"/>
    </source>
</evidence>
<dbReference type="EMBL" id="VRMA01000065">
    <property type="protein sequence ID" value="TXK56165.1"/>
    <property type="molecule type" value="Genomic_DNA"/>
</dbReference>